<comment type="caution">
    <text evidence="8">The sequence shown here is derived from an EMBL/GenBank/DDBJ whole genome shotgun (WGS) entry which is preliminary data.</text>
</comment>
<comment type="similarity">
    <text evidence="2">Belongs to the DeoC/FbaB aldolase family. DeoC type 2 subfamily.</text>
</comment>
<evidence type="ECO:0000256" key="3">
    <source>
        <dbReference type="ARBA" id="ARBA00012515"/>
    </source>
</evidence>
<dbReference type="NCBIfam" id="TIGR00126">
    <property type="entry name" value="deoC"/>
    <property type="match status" value="1"/>
</dbReference>
<dbReference type="SMART" id="SM01133">
    <property type="entry name" value="DeoC"/>
    <property type="match status" value="1"/>
</dbReference>
<dbReference type="PANTHER" id="PTHR10889:SF3">
    <property type="entry name" value="DEOXYRIBOSE-PHOSPHATE ALDOLASE"/>
    <property type="match status" value="1"/>
</dbReference>
<sequence>MKHSIAERIGLLDLTRLEAVQGDEAAVETLCAKARTRYGDVAAVCIHPAYVARAVNLLRETPIAVATVINFPSGDNSLQEVHAELESVVTAGAQEVDIVVPYKAWLAGDKRAVFRLMEAVQHWLGNQVRIKAILETGAIPISSMRLKLSREVAEIGVDFLKTSTGKTAVGATPEAVADLLVVTKEFAHSQVAPGIKVAGGVRTGEQMDTYIAQIEAVMGTTFITPRTLRFGASSLLDDLLSQEAAL</sequence>
<dbReference type="Proteomes" id="UP000315403">
    <property type="component" value="Unassembled WGS sequence"/>
</dbReference>
<proteinExistence type="inferred from homology"/>
<evidence type="ECO:0000256" key="1">
    <source>
        <dbReference type="ARBA" id="ARBA00004816"/>
    </source>
</evidence>
<evidence type="ECO:0000256" key="5">
    <source>
        <dbReference type="ARBA" id="ARBA00023270"/>
    </source>
</evidence>
<keyword evidence="4 8" id="KW-0456">Lyase</keyword>
<dbReference type="InterPro" id="IPR002915">
    <property type="entry name" value="DeoC/FbaB/LacD_aldolase"/>
</dbReference>
<dbReference type="GO" id="GO:0009264">
    <property type="term" value="P:deoxyribonucleotide catabolic process"/>
    <property type="evidence" value="ECO:0007669"/>
    <property type="project" value="UniProtKB-UniRule"/>
</dbReference>
<organism evidence="8 9">
    <name type="scientific">Acidithiobacillus thiooxidans ATCC 19377</name>
    <dbReference type="NCBI Taxonomy" id="637390"/>
    <lineage>
        <taxon>Bacteria</taxon>
        <taxon>Pseudomonadati</taxon>
        <taxon>Pseudomonadota</taxon>
        <taxon>Acidithiobacillia</taxon>
        <taxon>Acidithiobacillales</taxon>
        <taxon>Acidithiobacillaceae</taxon>
        <taxon>Acidithiobacillus</taxon>
    </lineage>
</organism>
<evidence type="ECO:0000313" key="8">
    <source>
        <dbReference type="EMBL" id="TQN49491.1"/>
    </source>
</evidence>
<dbReference type="PIRSF" id="PIRSF001357">
    <property type="entry name" value="DeoC"/>
    <property type="match status" value="1"/>
</dbReference>
<comment type="pathway">
    <text evidence="1">Carbohydrate degradation; 2-deoxy-D-ribose 1-phosphate degradation; D-glyceraldehyde 3-phosphate and acetaldehyde from 2-deoxy-alpha-D-ribose 1-phosphate: step 2/2.</text>
</comment>
<dbReference type="EC" id="4.1.2.4" evidence="3 7"/>
<name>A0A543PZK4_ACITH</name>
<dbReference type="GO" id="GO:0004139">
    <property type="term" value="F:deoxyribose-phosphate aldolase activity"/>
    <property type="evidence" value="ECO:0007669"/>
    <property type="project" value="UniProtKB-UniRule"/>
</dbReference>
<dbReference type="GO" id="GO:0005737">
    <property type="term" value="C:cytoplasm"/>
    <property type="evidence" value="ECO:0007669"/>
    <property type="project" value="InterPro"/>
</dbReference>
<evidence type="ECO:0000256" key="6">
    <source>
        <dbReference type="ARBA" id="ARBA00048791"/>
    </source>
</evidence>
<reference evidence="8 9" key="1">
    <citation type="submission" date="2019-03" db="EMBL/GenBank/DDBJ databases">
        <title>New insights into Acidothiobacillus thiooxidans sulfur metabolism through coupled gene expression, solution geochemistry, microscopy and spectroscopy analyses.</title>
        <authorList>
            <person name="Camacho D."/>
            <person name="Frazao R."/>
            <person name="Fouillen A."/>
            <person name="Nanci A."/>
            <person name="Lang B.F."/>
            <person name="Apte S.C."/>
            <person name="Baron C."/>
            <person name="Warren L.A."/>
        </authorList>
    </citation>
    <scope>NUCLEOTIDE SEQUENCE [LARGE SCALE GENOMIC DNA]</scope>
    <source>
        <strain evidence="8 9">ATCC 19377</strain>
    </source>
</reference>
<dbReference type="Pfam" id="PF01791">
    <property type="entry name" value="DeoC"/>
    <property type="match status" value="1"/>
</dbReference>
<protein>
    <recommendedName>
        <fullName evidence="3 7">Deoxyribose-phosphate aldolase</fullName>
        <ecNumber evidence="3 7">4.1.2.4</ecNumber>
    </recommendedName>
</protein>
<dbReference type="EMBL" id="SZUV01000004">
    <property type="protein sequence ID" value="TQN49491.1"/>
    <property type="molecule type" value="Genomic_DNA"/>
</dbReference>
<dbReference type="GO" id="GO:0016052">
    <property type="term" value="P:carbohydrate catabolic process"/>
    <property type="evidence" value="ECO:0007669"/>
    <property type="project" value="TreeGrafter"/>
</dbReference>
<dbReference type="SUPFAM" id="SSF51569">
    <property type="entry name" value="Aldolase"/>
    <property type="match status" value="1"/>
</dbReference>
<comment type="catalytic activity">
    <reaction evidence="6">
        <text>2-deoxy-D-ribose 5-phosphate = D-glyceraldehyde 3-phosphate + acetaldehyde</text>
        <dbReference type="Rhea" id="RHEA:12821"/>
        <dbReference type="ChEBI" id="CHEBI:15343"/>
        <dbReference type="ChEBI" id="CHEBI:59776"/>
        <dbReference type="ChEBI" id="CHEBI:62877"/>
        <dbReference type="EC" id="4.1.2.4"/>
    </reaction>
</comment>
<evidence type="ECO:0000313" key="9">
    <source>
        <dbReference type="Proteomes" id="UP000315403"/>
    </source>
</evidence>
<evidence type="ECO:0000256" key="7">
    <source>
        <dbReference type="NCBIfam" id="TIGR00126"/>
    </source>
</evidence>
<dbReference type="InterPro" id="IPR011343">
    <property type="entry name" value="DeoC"/>
</dbReference>
<accession>A0A543PZK4</accession>
<dbReference type="PANTHER" id="PTHR10889">
    <property type="entry name" value="DEOXYRIBOSE-PHOSPHATE ALDOLASE"/>
    <property type="match status" value="1"/>
</dbReference>
<evidence type="ECO:0000256" key="2">
    <source>
        <dbReference type="ARBA" id="ARBA00009473"/>
    </source>
</evidence>
<evidence type="ECO:0000256" key="4">
    <source>
        <dbReference type="ARBA" id="ARBA00023239"/>
    </source>
</evidence>
<dbReference type="Gene3D" id="3.20.20.70">
    <property type="entry name" value="Aldolase class I"/>
    <property type="match status" value="1"/>
</dbReference>
<dbReference type="RefSeq" id="WP_142089812.1">
    <property type="nucleotide sequence ID" value="NZ_SZUV01000004.1"/>
</dbReference>
<gene>
    <name evidence="8" type="primary">deoC</name>
    <name evidence="8" type="ORF">DLNHIDIE_03142</name>
</gene>
<dbReference type="AlphaFoldDB" id="A0A543PZK4"/>
<dbReference type="InterPro" id="IPR013785">
    <property type="entry name" value="Aldolase_TIM"/>
</dbReference>
<keyword evidence="5" id="KW-0704">Schiff base</keyword>